<proteinExistence type="predicted"/>
<dbReference type="NCBIfam" id="TIGR00229">
    <property type="entry name" value="sensory_box"/>
    <property type="match status" value="1"/>
</dbReference>
<evidence type="ECO:0000313" key="5">
    <source>
        <dbReference type="EMBL" id="MDF8334106.1"/>
    </source>
</evidence>
<name>A0ABT6CJN9_9SPHN</name>
<sequence length="382" mass="41190">MVRRALTDTVFLAAALGLALFIAAAGGIGIAVGRAGGLPMPWAALWLPALYLLALMSFAMLRLKIAGAQEKARFAVEEALAETQALYRLLAENATEVVLRTDTSGMIAYASPAMARQGGTVPESLIGRHLTDIVHPTHAGQVMGLHEDAIVGGETQERWAEFVAGGALKPVDPEGRDHWFEIQIHPLLQEDGRITGAVALIRNIDERKAFEEQLFEAGLTDPLTGLSNRRAFVAMLQHHLDQGAQGCLALFDLDHFKAINDQYGHEVGDKVLTIFAQLARSQVRQEDMVARIGGEKFAVILPRSTPEQAEQVCGRILTTFSGTTRVVGEAIVRTTASAGVAHIAGSADETMKVADLALYTAKAKGRDRLEVASRTRSGGRRW</sequence>
<evidence type="ECO:0000313" key="6">
    <source>
        <dbReference type="Proteomes" id="UP001222770"/>
    </source>
</evidence>
<comment type="caution">
    <text evidence="5">The sequence shown here is derived from an EMBL/GenBank/DDBJ whole genome shotgun (WGS) entry which is preliminary data.</text>
</comment>
<dbReference type="PROSITE" id="PS50887">
    <property type="entry name" value="GGDEF"/>
    <property type="match status" value="1"/>
</dbReference>
<dbReference type="PANTHER" id="PTHR44757:SF2">
    <property type="entry name" value="BIOFILM ARCHITECTURE MAINTENANCE PROTEIN MBAA"/>
    <property type="match status" value="1"/>
</dbReference>
<dbReference type="SUPFAM" id="SSF55073">
    <property type="entry name" value="Nucleotide cyclase"/>
    <property type="match status" value="1"/>
</dbReference>
<dbReference type="PROSITE" id="PS50112">
    <property type="entry name" value="PAS"/>
    <property type="match status" value="1"/>
</dbReference>
<dbReference type="InterPro" id="IPR043128">
    <property type="entry name" value="Rev_trsase/Diguanyl_cyclase"/>
</dbReference>
<accession>A0ABT6CJN9</accession>
<feature type="domain" description="PAS" evidence="2">
    <location>
        <begin position="83"/>
        <end position="153"/>
    </location>
</feature>
<dbReference type="InterPro" id="IPR052155">
    <property type="entry name" value="Biofilm_reg_signaling"/>
</dbReference>
<dbReference type="Pfam" id="PF08448">
    <property type="entry name" value="PAS_4"/>
    <property type="match status" value="1"/>
</dbReference>
<dbReference type="RefSeq" id="WP_277278446.1">
    <property type="nucleotide sequence ID" value="NZ_JAROCY010000011.1"/>
</dbReference>
<protein>
    <submittedName>
        <fullName evidence="5">Sensor domain-containing diguanylate cyclase</fullName>
    </submittedName>
</protein>
<keyword evidence="6" id="KW-1185">Reference proteome</keyword>
<dbReference type="PANTHER" id="PTHR44757">
    <property type="entry name" value="DIGUANYLATE CYCLASE DGCP"/>
    <property type="match status" value="1"/>
</dbReference>
<dbReference type="Proteomes" id="UP001222770">
    <property type="component" value="Unassembled WGS sequence"/>
</dbReference>
<feature type="transmembrane region" description="Helical" evidence="1">
    <location>
        <begin position="43"/>
        <end position="63"/>
    </location>
</feature>
<dbReference type="SMART" id="SM00091">
    <property type="entry name" value="PAS"/>
    <property type="match status" value="1"/>
</dbReference>
<reference evidence="5 6" key="1">
    <citation type="submission" date="2023-03" db="EMBL/GenBank/DDBJ databases">
        <title>Novosphingobium cyanobacteriorum sp. nov., isolated from a eutrophic reservoir during the Microcystis bloom period.</title>
        <authorList>
            <person name="Kang M."/>
            <person name="Le V."/>
            <person name="Ko S.-R."/>
            <person name="Lee S.-A."/>
            <person name="Ahn C.-Y."/>
        </authorList>
    </citation>
    <scope>NUCLEOTIDE SEQUENCE [LARGE SCALE GENOMIC DNA]</scope>
    <source>
        <strain evidence="5 6">HBC54</strain>
    </source>
</reference>
<dbReference type="Gene3D" id="3.30.70.270">
    <property type="match status" value="1"/>
</dbReference>
<dbReference type="InterPro" id="IPR000014">
    <property type="entry name" value="PAS"/>
</dbReference>
<dbReference type="InterPro" id="IPR035965">
    <property type="entry name" value="PAS-like_dom_sf"/>
</dbReference>
<dbReference type="Gene3D" id="3.30.450.20">
    <property type="entry name" value="PAS domain"/>
    <property type="match status" value="1"/>
</dbReference>
<keyword evidence="1" id="KW-0812">Transmembrane</keyword>
<dbReference type="PROSITE" id="PS50113">
    <property type="entry name" value="PAC"/>
    <property type="match status" value="1"/>
</dbReference>
<dbReference type="SMART" id="SM00267">
    <property type="entry name" value="GGDEF"/>
    <property type="match status" value="1"/>
</dbReference>
<evidence type="ECO:0000259" key="2">
    <source>
        <dbReference type="PROSITE" id="PS50112"/>
    </source>
</evidence>
<dbReference type="CDD" id="cd01949">
    <property type="entry name" value="GGDEF"/>
    <property type="match status" value="1"/>
</dbReference>
<keyword evidence="1" id="KW-0472">Membrane</keyword>
<feature type="domain" description="GGDEF" evidence="4">
    <location>
        <begin position="244"/>
        <end position="374"/>
    </location>
</feature>
<dbReference type="InterPro" id="IPR029787">
    <property type="entry name" value="Nucleotide_cyclase"/>
</dbReference>
<dbReference type="Pfam" id="PF00990">
    <property type="entry name" value="GGDEF"/>
    <property type="match status" value="1"/>
</dbReference>
<dbReference type="SUPFAM" id="SSF55785">
    <property type="entry name" value="PYP-like sensor domain (PAS domain)"/>
    <property type="match status" value="1"/>
</dbReference>
<feature type="domain" description="PAC" evidence="3">
    <location>
        <begin position="164"/>
        <end position="216"/>
    </location>
</feature>
<keyword evidence="1" id="KW-1133">Transmembrane helix</keyword>
<dbReference type="InterPro" id="IPR000160">
    <property type="entry name" value="GGDEF_dom"/>
</dbReference>
<dbReference type="NCBIfam" id="TIGR00254">
    <property type="entry name" value="GGDEF"/>
    <property type="match status" value="1"/>
</dbReference>
<evidence type="ECO:0000256" key="1">
    <source>
        <dbReference type="SAM" id="Phobius"/>
    </source>
</evidence>
<evidence type="ECO:0000259" key="3">
    <source>
        <dbReference type="PROSITE" id="PS50113"/>
    </source>
</evidence>
<dbReference type="InterPro" id="IPR000700">
    <property type="entry name" value="PAS-assoc_C"/>
</dbReference>
<organism evidence="5 6">
    <name type="scientific">Novosphingobium cyanobacteriorum</name>
    <dbReference type="NCBI Taxonomy" id="3024215"/>
    <lineage>
        <taxon>Bacteria</taxon>
        <taxon>Pseudomonadati</taxon>
        <taxon>Pseudomonadota</taxon>
        <taxon>Alphaproteobacteria</taxon>
        <taxon>Sphingomonadales</taxon>
        <taxon>Sphingomonadaceae</taxon>
        <taxon>Novosphingobium</taxon>
    </lineage>
</organism>
<dbReference type="CDD" id="cd00130">
    <property type="entry name" value="PAS"/>
    <property type="match status" value="1"/>
</dbReference>
<evidence type="ECO:0000259" key="4">
    <source>
        <dbReference type="PROSITE" id="PS50887"/>
    </source>
</evidence>
<gene>
    <name evidence="5" type="ORF">POM99_12905</name>
</gene>
<dbReference type="EMBL" id="JAROCY010000011">
    <property type="protein sequence ID" value="MDF8334106.1"/>
    <property type="molecule type" value="Genomic_DNA"/>
</dbReference>
<dbReference type="InterPro" id="IPR013656">
    <property type="entry name" value="PAS_4"/>
</dbReference>